<organism evidence="2 3">
    <name type="scientific">Gymnopus androsaceus JB14</name>
    <dbReference type="NCBI Taxonomy" id="1447944"/>
    <lineage>
        <taxon>Eukaryota</taxon>
        <taxon>Fungi</taxon>
        <taxon>Dikarya</taxon>
        <taxon>Basidiomycota</taxon>
        <taxon>Agaricomycotina</taxon>
        <taxon>Agaricomycetes</taxon>
        <taxon>Agaricomycetidae</taxon>
        <taxon>Agaricales</taxon>
        <taxon>Marasmiineae</taxon>
        <taxon>Omphalotaceae</taxon>
        <taxon>Gymnopus</taxon>
    </lineage>
</organism>
<dbReference type="AlphaFoldDB" id="A0A6A4I9N2"/>
<feature type="compositionally biased region" description="Basic and acidic residues" evidence="1">
    <location>
        <begin position="41"/>
        <end position="53"/>
    </location>
</feature>
<dbReference type="Proteomes" id="UP000799118">
    <property type="component" value="Unassembled WGS sequence"/>
</dbReference>
<evidence type="ECO:0000313" key="3">
    <source>
        <dbReference type="Proteomes" id="UP000799118"/>
    </source>
</evidence>
<protein>
    <submittedName>
        <fullName evidence="2">Uncharacterized protein</fullName>
    </submittedName>
</protein>
<dbReference type="OrthoDB" id="2928561at2759"/>
<keyword evidence="3" id="KW-1185">Reference proteome</keyword>
<proteinExistence type="predicted"/>
<sequence length="53" mass="6191">MEGGKSRITLVLKLYQNTVQGAFYNSEQRFPPPKCHPGTRRSRDSEALDYQYR</sequence>
<dbReference type="EMBL" id="ML769406">
    <property type="protein sequence ID" value="KAE9405777.1"/>
    <property type="molecule type" value="Genomic_DNA"/>
</dbReference>
<gene>
    <name evidence="2" type="ORF">BT96DRAFT_304811</name>
</gene>
<evidence type="ECO:0000313" key="2">
    <source>
        <dbReference type="EMBL" id="KAE9405777.1"/>
    </source>
</evidence>
<name>A0A6A4I9N2_9AGAR</name>
<accession>A0A6A4I9N2</accession>
<evidence type="ECO:0000256" key="1">
    <source>
        <dbReference type="SAM" id="MobiDB-lite"/>
    </source>
</evidence>
<reference evidence="2" key="1">
    <citation type="journal article" date="2019" name="Environ. Microbiol.">
        <title>Fungal ecological strategies reflected in gene transcription - a case study of two litter decomposers.</title>
        <authorList>
            <person name="Barbi F."/>
            <person name="Kohler A."/>
            <person name="Barry K."/>
            <person name="Baskaran P."/>
            <person name="Daum C."/>
            <person name="Fauchery L."/>
            <person name="Ihrmark K."/>
            <person name="Kuo A."/>
            <person name="LaButti K."/>
            <person name="Lipzen A."/>
            <person name="Morin E."/>
            <person name="Grigoriev I.V."/>
            <person name="Henrissat B."/>
            <person name="Lindahl B."/>
            <person name="Martin F."/>
        </authorList>
    </citation>
    <scope>NUCLEOTIDE SEQUENCE</scope>
    <source>
        <strain evidence="2">JB14</strain>
    </source>
</reference>
<feature type="region of interest" description="Disordered" evidence="1">
    <location>
        <begin position="25"/>
        <end position="53"/>
    </location>
</feature>